<dbReference type="InterPro" id="IPR019734">
    <property type="entry name" value="TPR_rpt"/>
</dbReference>
<keyword evidence="1" id="KW-0677">Repeat</keyword>
<gene>
    <name evidence="5" type="ORF">BJG266_LOCUS2648</name>
    <name evidence="4" type="ORF">QVE165_LOCUS1000</name>
</gene>
<keyword evidence="6" id="KW-1185">Reference proteome</keyword>
<dbReference type="SMART" id="SM00028">
    <property type="entry name" value="TPR"/>
    <property type="match status" value="8"/>
</dbReference>
<evidence type="ECO:0000256" key="3">
    <source>
        <dbReference type="PROSITE-ProRule" id="PRU00339"/>
    </source>
</evidence>
<proteinExistence type="predicted"/>
<dbReference type="PANTHER" id="PTHR45641">
    <property type="entry name" value="TETRATRICOPEPTIDE REPEAT PROTEIN (AFU_ORTHOLOGUE AFUA_6G03870)"/>
    <property type="match status" value="1"/>
</dbReference>
<accession>A0A813NYZ1</accession>
<dbReference type="PROSITE" id="PS50005">
    <property type="entry name" value="TPR"/>
    <property type="match status" value="2"/>
</dbReference>
<dbReference type="InterPro" id="IPR011990">
    <property type="entry name" value="TPR-like_helical_dom_sf"/>
</dbReference>
<dbReference type="Proteomes" id="UP000663832">
    <property type="component" value="Unassembled WGS sequence"/>
</dbReference>
<protein>
    <submittedName>
        <fullName evidence="4">Uncharacterized protein</fullName>
    </submittedName>
</protein>
<dbReference type="Pfam" id="PF13424">
    <property type="entry name" value="TPR_12"/>
    <property type="match status" value="1"/>
</dbReference>
<dbReference type="Proteomes" id="UP000663877">
    <property type="component" value="Unassembled WGS sequence"/>
</dbReference>
<dbReference type="Pfam" id="PF13181">
    <property type="entry name" value="TPR_8"/>
    <property type="match status" value="1"/>
</dbReference>
<dbReference type="EMBL" id="CAJNOM010000003">
    <property type="protein sequence ID" value="CAF0742631.1"/>
    <property type="molecule type" value="Genomic_DNA"/>
</dbReference>
<reference evidence="4" key="1">
    <citation type="submission" date="2021-02" db="EMBL/GenBank/DDBJ databases">
        <authorList>
            <person name="Nowell W R."/>
        </authorList>
    </citation>
    <scope>NUCLEOTIDE SEQUENCE</scope>
</reference>
<dbReference type="SUPFAM" id="SSF48452">
    <property type="entry name" value="TPR-like"/>
    <property type="match status" value="3"/>
</dbReference>
<evidence type="ECO:0000313" key="5">
    <source>
        <dbReference type="EMBL" id="CAF0754485.1"/>
    </source>
</evidence>
<organism evidence="4 6">
    <name type="scientific">Adineta steineri</name>
    <dbReference type="NCBI Taxonomy" id="433720"/>
    <lineage>
        <taxon>Eukaryota</taxon>
        <taxon>Metazoa</taxon>
        <taxon>Spiralia</taxon>
        <taxon>Gnathifera</taxon>
        <taxon>Rotifera</taxon>
        <taxon>Eurotatoria</taxon>
        <taxon>Bdelloidea</taxon>
        <taxon>Adinetida</taxon>
        <taxon>Adinetidae</taxon>
        <taxon>Adineta</taxon>
    </lineage>
</organism>
<evidence type="ECO:0000313" key="6">
    <source>
        <dbReference type="Proteomes" id="UP000663832"/>
    </source>
</evidence>
<feature type="repeat" description="TPR" evidence="3">
    <location>
        <begin position="661"/>
        <end position="694"/>
    </location>
</feature>
<keyword evidence="2 3" id="KW-0802">TPR repeat</keyword>
<feature type="repeat" description="TPR" evidence="3">
    <location>
        <begin position="703"/>
        <end position="736"/>
    </location>
</feature>
<evidence type="ECO:0000256" key="1">
    <source>
        <dbReference type="ARBA" id="ARBA00022737"/>
    </source>
</evidence>
<dbReference type="Gene3D" id="1.25.40.10">
    <property type="entry name" value="Tetratricopeptide repeat domain"/>
    <property type="match status" value="3"/>
</dbReference>
<dbReference type="Pfam" id="PF13374">
    <property type="entry name" value="TPR_10"/>
    <property type="match status" value="1"/>
</dbReference>
<dbReference type="EMBL" id="CAJNOI010000006">
    <property type="protein sequence ID" value="CAF0754485.1"/>
    <property type="molecule type" value="Genomic_DNA"/>
</dbReference>
<comment type="caution">
    <text evidence="4">The sequence shown here is derived from an EMBL/GenBank/DDBJ whole genome shotgun (WGS) entry which is preliminary data.</text>
</comment>
<evidence type="ECO:0000256" key="2">
    <source>
        <dbReference type="ARBA" id="ARBA00022803"/>
    </source>
</evidence>
<evidence type="ECO:0000313" key="4">
    <source>
        <dbReference type="EMBL" id="CAF0742631.1"/>
    </source>
</evidence>
<dbReference type="OrthoDB" id="1658288at2759"/>
<dbReference type="PANTHER" id="PTHR45641:SF19">
    <property type="entry name" value="NEPHROCYSTIN-3"/>
    <property type="match status" value="1"/>
</dbReference>
<name>A0A813NYZ1_9BILA</name>
<dbReference type="AlphaFoldDB" id="A0A813NYZ1"/>
<sequence length="761" mass="88877">MGSVVNKQRTDDSLELTNLVKTIRTKSILENQDDFEECVLIWLDSSIKYNAHWADELNHAREIINNLKIFDQLNDCINFMKMIVYDKIFLIVSHQYIQSICAIKSELRHLTSIYVYCDESLSSIKRTSLETWARDNEPLITGVYSNSTDCFAQLSKDVYDICDHDSIPVTYLSPQIKNQNLKQSSSFLIFHFFLQNILSNLLSPINKEQRHRIFRSCLYYYRDNDKRIEEIKHFEQHYNSQSSIDLYLRTKFFSRLLHKASQTANFALLFDYSFILNDIQNIIQEKSITLTNIYYRAQNLNADDLYRLRINLNGIISINTYLDLCKTAEAAVNEVSLISNTLETVLYHFSINQSYISISDNKVLLSIGSLFRIEHIGMEMDGVWHVHLKMLTKDDINDQIEIIMKEIDFLPHKYLSIGLIWDKIKQSGKADRFYRLLIEHLSKTNRETALICNYIGTIIRLKCQYPTALTYHKQALTIYKEGNQLNSSLNEDIDRTYAQIALVYRDMGDTLHAIEYFKLISKQGEEEILNQLGEIYRNLEKFHIAHQYYQQTKSYNNIGLCYINQRMFPEALSYLKKEPNSISNINLGVYHQLRKEYSTALIFFEKALETIKDRPLDIAMIHSYLGLLHCDSRQWLLSLKHYEQALALYKRHLINNHPTIALIHDGLGTLYLTKGEFRAAQREYERCLELQLRVLPANHPDVAGTYNNLGGVFNELGQYEQALLYHLEALAIATATLPNEHSDIKLYQHNIIETKRKLSQS</sequence>